<organism evidence="2">
    <name type="scientific">Arundo donax</name>
    <name type="common">Giant reed</name>
    <name type="synonym">Donax arundinaceus</name>
    <dbReference type="NCBI Taxonomy" id="35708"/>
    <lineage>
        <taxon>Eukaryota</taxon>
        <taxon>Viridiplantae</taxon>
        <taxon>Streptophyta</taxon>
        <taxon>Embryophyta</taxon>
        <taxon>Tracheophyta</taxon>
        <taxon>Spermatophyta</taxon>
        <taxon>Magnoliopsida</taxon>
        <taxon>Liliopsida</taxon>
        <taxon>Poales</taxon>
        <taxon>Poaceae</taxon>
        <taxon>PACMAD clade</taxon>
        <taxon>Arundinoideae</taxon>
        <taxon>Arundineae</taxon>
        <taxon>Arundo</taxon>
    </lineage>
</organism>
<sequence>MEIFSGIIGSLSLYCLIVVCILLYHVFNMTYNLQMEAVAKMLRRVVEGKAASQAEAAEWKRKYELEKEVKEHKHHNVVKGII</sequence>
<reference evidence="2" key="1">
    <citation type="submission" date="2014-09" db="EMBL/GenBank/DDBJ databases">
        <authorList>
            <person name="Magalhaes I.L.F."/>
            <person name="Oliveira U."/>
            <person name="Santos F.R."/>
            <person name="Vidigal T.H.D.A."/>
            <person name="Brescovit A.D."/>
            <person name="Santos A.J."/>
        </authorList>
    </citation>
    <scope>NUCLEOTIDE SEQUENCE</scope>
    <source>
        <tissue evidence="2">Shoot tissue taken approximately 20 cm above the soil surface</tissue>
    </source>
</reference>
<protein>
    <submittedName>
        <fullName evidence="2">NAD kinase 1</fullName>
    </submittedName>
</protein>
<keyword evidence="1" id="KW-0472">Membrane</keyword>
<keyword evidence="2" id="KW-0808">Transferase</keyword>
<keyword evidence="1" id="KW-0812">Transmembrane</keyword>
<evidence type="ECO:0000313" key="2">
    <source>
        <dbReference type="EMBL" id="JAD95572.1"/>
    </source>
</evidence>
<keyword evidence="1" id="KW-1133">Transmembrane helix</keyword>
<proteinExistence type="predicted"/>
<name>A0A0A9EHR4_ARUDO</name>
<dbReference type="GO" id="GO:0016301">
    <property type="term" value="F:kinase activity"/>
    <property type="evidence" value="ECO:0007669"/>
    <property type="project" value="UniProtKB-KW"/>
</dbReference>
<keyword evidence="2" id="KW-0418">Kinase</keyword>
<feature type="transmembrane region" description="Helical" evidence="1">
    <location>
        <begin position="6"/>
        <end position="27"/>
    </location>
</feature>
<dbReference type="AlphaFoldDB" id="A0A0A9EHR4"/>
<accession>A0A0A9EHR4</accession>
<evidence type="ECO:0000256" key="1">
    <source>
        <dbReference type="SAM" id="Phobius"/>
    </source>
</evidence>
<reference evidence="2" key="2">
    <citation type="journal article" date="2015" name="Data Brief">
        <title>Shoot transcriptome of the giant reed, Arundo donax.</title>
        <authorList>
            <person name="Barrero R.A."/>
            <person name="Guerrero F.D."/>
            <person name="Moolhuijzen P."/>
            <person name="Goolsby J.A."/>
            <person name="Tidwell J."/>
            <person name="Bellgard S.E."/>
            <person name="Bellgard M.I."/>
        </authorList>
    </citation>
    <scope>NUCLEOTIDE SEQUENCE</scope>
    <source>
        <tissue evidence="2">Shoot tissue taken approximately 20 cm above the soil surface</tissue>
    </source>
</reference>
<dbReference type="EMBL" id="GBRH01202323">
    <property type="protein sequence ID" value="JAD95572.1"/>
    <property type="molecule type" value="Transcribed_RNA"/>
</dbReference>